<keyword evidence="2" id="KW-1185">Reference proteome</keyword>
<keyword evidence="1" id="KW-0808">Transferase</keyword>
<proteinExistence type="predicted"/>
<dbReference type="GO" id="GO:0016301">
    <property type="term" value="F:kinase activity"/>
    <property type="evidence" value="ECO:0007669"/>
    <property type="project" value="UniProtKB-KW"/>
</dbReference>
<feature type="non-terminal residue" evidence="1">
    <location>
        <position position="64"/>
    </location>
</feature>
<name>A0ABW7NWH6_9PSED</name>
<dbReference type="EMBL" id="JAVCQK010000413">
    <property type="protein sequence ID" value="MFH7519134.1"/>
    <property type="molecule type" value="Genomic_DNA"/>
</dbReference>
<keyword evidence="1" id="KW-0418">Kinase</keyword>
<reference evidence="1 2" key="1">
    <citation type="submission" date="2023-08" db="EMBL/GenBank/DDBJ databases">
        <title>Genomic and mutational analysis of Pseudomonas syringae pv. tagetis EB037 pathogenicity on sunflower.</title>
        <authorList>
            <person name="Maul J.E."/>
        </authorList>
    </citation>
    <scope>NUCLEOTIDE SEQUENCE [LARGE SCALE GENOMIC DNA]</scope>
    <source>
        <strain evidence="1 2">EB037_T1</strain>
    </source>
</reference>
<organism evidence="1 2">
    <name type="scientific">Pseudomonas syringae pv. tagetis</name>
    <dbReference type="NCBI Taxonomy" id="129140"/>
    <lineage>
        <taxon>Bacteria</taxon>
        <taxon>Pseudomonadati</taxon>
        <taxon>Pseudomonadota</taxon>
        <taxon>Gammaproteobacteria</taxon>
        <taxon>Pseudomonadales</taxon>
        <taxon>Pseudomonadaceae</taxon>
        <taxon>Pseudomonas</taxon>
    </lineage>
</organism>
<evidence type="ECO:0000313" key="2">
    <source>
        <dbReference type="Proteomes" id="UP001610657"/>
    </source>
</evidence>
<protein>
    <submittedName>
        <fullName evidence="1">Histidine kinase</fullName>
    </submittedName>
</protein>
<accession>A0ABW7NWH6</accession>
<comment type="caution">
    <text evidence="1">The sequence shown here is derived from an EMBL/GenBank/DDBJ whole genome shotgun (WGS) entry which is preliminary data.</text>
</comment>
<sequence>MTEVAHVNDPHQAPSVIRQLLEKLAISYNEVMAGKSLQPACKVQAVLVGDAVGALLILFPQSQL</sequence>
<dbReference type="Proteomes" id="UP001610657">
    <property type="component" value="Unassembled WGS sequence"/>
</dbReference>
<gene>
    <name evidence="1" type="ORF">RA271_28845</name>
</gene>
<evidence type="ECO:0000313" key="1">
    <source>
        <dbReference type="EMBL" id="MFH7519134.1"/>
    </source>
</evidence>